<gene>
    <name evidence="4" type="ORF">Rleg4DRAFT_3129</name>
</gene>
<accession>J0KUU2</accession>
<dbReference type="PRINTS" id="PR00081">
    <property type="entry name" value="GDHRDH"/>
</dbReference>
<dbReference type="PROSITE" id="PS00061">
    <property type="entry name" value="ADH_SHORT"/>
    <property type="match status" value="1"/>
</dbReference>
<comment type="similarity">
    <text evidence="1 3">Belongs to the short-chain dehydrogenases/reductases (SDR) family.</text>
</comment>
<dbReference type="InterPro" id="IPR050259">
    <property type="entry name" value="SDR"/>
</dbReference>
<dbReference type="Gene3D" id="3.40.50.720">
    <property type="entry name" value="NAD(P)-binding Rossmann-like Domain"/>
    <property type="match status" value="1"/>
</dbReference>
<proteinExistence type="inferred from homology"/>
<evidence type="ECO:0000256" key="1">
    <source>
        <dbReference type="ARBA" id="ARBA00006484"/>
    </source>
</evidence>
<dbReference type="SUPFAM" id="SSF51735">
    <property type="entry name" value="NAD(P)-binding Rossmann-fold domains"/>
    <property type="match status" value="1"/>
</dbReference>
<evidence type="ECO:0000256" key="2">
    <source>
        <dbReference type="ARBA" id="ARBA00023002"/>
    </source>
</evidence>
<dbReference type="EMBL" id="JH719395">
    <property type="protein sequence ID" value="EJC81449.1"/>
    <property type="molecule type" value="Genomic_DNA"/>
</dbReference>
<sequence length="236" mass="23805">MMNEQKAVIVTGAGGNLGSAVVRELAGAGAKLVCMNRSSQELEALAGDLPASTEFLSIAGTDLTDYASCAAAVARAVKRFGGVGALVNTVGGFQMGPVGPDAPAQWDTMMTANARTALTISAAVLPTMKASGYGRIVHIAAAPGLKAGPNQAAYAASKAAVIRLTEALAAECRDDRITANCILPGTIDTPENRAAMPNAKTDGWVSPQSIARLIAFLISPAAAVVTGAAIPATGRE</sequence>
<dbReference type="GO" id="GO:0032787">
    <property type="term" value="P:monocarboxylic acid metabolic process"/>
    <property type="evidence" value="ECO:0007669"/>
    <property type="project" value="UniProtKB-ARBA"/>
</dbReference>
<dbReference type="PANTHER" id="PTHR42879:SF2">
    <property type="entry name" value="3-OXOACYL-[ACYL-CARRIER-PROTEIN] REDUCTASE FABG"/>
    <property type="match status" value="1"/>
</dbReference>
<dbReference type="InterPro" id="IPR020904">
    <property type="entry name" value="Sc_DH/Rdtase_CS"/>
</dbReference>
<dbReference type="PANTHER" id="PTHR42879">
    <property type="entry name" value="3-OXOACYL-(ACYL-CARRIER-PROTEIN) REDUCTASE"/>
    <property type="match status" value="1"/>
</dbReference>
<dbReference type="InterPro" id="IPR002347">
    <property type="entry name" value="SDR_fam"/>
</dbReference>
<reference evidence="4 5" key="1">
    <citation type="submission" date="2012-02" db="EMBL/GenBank/DDBJ databases">
        <title>Improved High-Quality Draft Sequence of Rhizobium leguminosarum bv. trifolii WSM2297.</title>
        <authorList>
            <consortium name="US DOE Joint Genome Institute"/>
            <person name="Lucas S."/>
            <person name="Han J."/>
            <person name="Lapidus A."/>
            <person name="Cheng J.-F."/>
            <person name="Goodwin L."/>
            <person name="Pitluck S."/>
            <person name="Peters L."/>
            <person name="Ovchinnikova G."/>
            <person name="Zhang X."/>
            <person name="Detter J.C."/>
            <person name="Han C."/>
            <person name="Tapia R."/>
            <person name="Land M."/>
            <person name="Hauser L."/>
            <person name="Kyrpides N."/>
            <person name="Ivanova N."/>
            <person name="Pagani I."/>
            <person name="Brau L."/>
            <person name="Yates R."/>
            <person name="O'Hara G."/>
            <person name="Rui T."/>
            <person name="Howieson J."/>
            <person name="Reeve W."/>
            <person name="Woyke T."/>
        </authorList>
    </citation>
    <scope>NUCLEOTIDE SEQUENCE [LARGE SCALE GENOMIC DNA]</scope>
    <source>
        <strain evidence="4 5">WSM2297</strain>
    </source>
</reference>
<protein>
    <submittedName>
        <fullName evidence="4">Short-chain alcohol dehydrogenase</fullName>
    </submittedName>
</protein>
<organism evidence="4 5">
    <name type="scientific">Rhizobium leguminosarum bv. trifolii WSM2297</name>
    <dbReference type="NCBI Taxonomy" id="754762"/>
    <lineage>
        <taxon>Bacteria</taxon>
        <taxon>Pseudomonadati</taxon>
        <taxon>Pseudomonadota</taxon>
        <taxon>Alphaproteobacteria</taxon>
        <taxon>Hyphomicrobiales</taxon>
        <taxon>Rhizobiaceae</taxon>
        <taxon>Rhizobium/Agrobacterium group</taxon>
        <taxon>Rhizobium</taxon>
    </lineage>
</organism>
<dbReference type="GO" id="GO:0016491">
    <property type="term" value="F:oxidoreductase activity"/>
    <property type="evidence" value="ECO:0007669"/>
    <property type="project" value="UniProtKB-KW"/>
</dbReference>
<dbReference type="InterPro" id="IPR036291">
    <property type="entry name" value="NAD(P)-bd_dom_sf"/>
</dbReference>
<keyword evidence="2" id="KW-0560">Oxidoreductase</keyword>
<dbReference type="PRINTS" id="PR00080">
    <property type="entry name" value="SDRFAMILY"/>
</dbReference>
<dbReference type="Proteomes" id="UP000005732">
    <property type="component" value="Unassembled WGS sequence"/>
</dbReference>
<evidence type="ECO:0000256" key="3">
    <source>
        <dbReference type="RuleBase" id="RU000363"/>
    </source>
</evidence>
<dbReference type="HOGENOM" id="CLU_010194_1_0_5"/>
<name>J0KUU2_RHILT</name>
<evidence type="ECO:0000313" key="4">
    <source>
        <dbReference type="EMBL" id="EJC81449.1"/>
    </source>
</evidence>
<dbReference type="Pfam" id="PF00106">
    <property type="entry name" value="adh_short"/>
    <property type="match status" value="1"/>
</dbReference>
<evidence type="ECO:0000313" key="5">
    <source>
        <dbReference type="Proteomes" id="UP000005732"/>
    </source>
</evidence>
<dbReference type="AlphaFoldDB" id="J0KUU2"/>